<accession>A0A022RKU2</accession>
<evidence type="ECO:0000313" key="1">
    <source>
        <dbReference type="EMBL" id="EYU39490.1"/>
    </source>
</evidence>
<proteinExistence type="predicted"/>
<dbReference type="Gene3D" id="3.80.10.10">
    <property type="entry name" value="Ribonuclease Inhibitor"/>
    <property type="match status" value="1"/>
</dbReference>
<feature type="non-terminal residue" evidence="1">
    <location>
        <position position="369"/>
    </location>
</feature>
<keyword evidence="2" id="KW-1185">Reference proteome</keyword>
<dbReference type="InterPro" id="IPR032675">
    <property type="entry name" value="LRR_dom_sf"/>
</dbReference>
<dbReference type="Proteomes" id="UP000030748">
    <property type="component" value="Unassembled WGS sequence"/>
</dbReference>
<dbReference type="EMBL" id="KI630443">
    <property type="protein sequence ID" value="EYU39490.1"/>
    <property type="molecule type" value="Genomic_DNA"/>
</dbReference>
<gene>
    <name evidence="1" type="ORF">MIMGU_mgv1a0204861mg</name>
</gene>
<reference evidence="1 2" key="1">
    <citation type="journal article" date="2013" name="Proc. Natl. Acad. Sci. U.S.A.">
        <title>Fine-scale variation in meiotic recombination in Mimulus inferred from population shotgun sequencing.</title>
        <authorList>
            <person name="Hellsten U."/>
            <person name="Wright K.M."/>
            <person name="Jenkins J."/>
            <person name="Shu S."/>
            <person name="Yuan Y."/>
            <person name="Wessler S.R."/>
            <person name="Schmutz J."/>
            <person name="Willis J.H."/>
            <person name="Rokhsar D.S."/>
        </authorList>
    </citation>
    <scope>NUCLEOTIDE SEQUENCE [LARGE SCALE GENOMIC DNA]</scope>
    <source>
        <strain evidence="2">cv. DUN x IM62</strain>
    </source>
</reference>
<organism evidence="1 2">
    <name type="scientific">Erythranthe guttata</name>
    <name type="common">Yellow monkey flower</name>
    <name type="synonym">Mimulus guttatus</name>
    <dbReference type="NCBI Taxonomy" id="4155"/>
    <lineage>
        <taxon>Eukaryota</taxon>
        <taxon>Viridiplantae</taxon>
        <taxon>Streptophyta</taxon>
        <taxon>Embryophyta</taxon>
        <taxon>Tracheophyta</taxon>
        <taxon>Spermatophyta</taxon>
        <taxon>Magnoliopsida</taxon>
        <taxon>eudicotyledons</taxon>
        <taxon>Gunneridae</taxon>
        <taxon>Pentapetalae</taxon>
        <taxon>asterids</taxon>
        <taxon>lamiids</taxon>
        <taxon>Lamiales</taxon>
        <taxon>Phrymaceae</taxon>
        <taxon>Erythranthe</taxon>
    </lineage>
</organism>
<feature type="non-terminal residue" evidence="1">
    <location>
        <position position="1"/>
    </location>
</feature>
<dbReference type="PANTHER" id="PTHR15140">
    <property type="entry name" value="TUBULIN-SPECIFIC CHAPERONE E"/>
    <property type="match status" value="1"/>
</dbReference>
<dbReference type="AlphaFoldDB" id="A0A022RKU2"/>
<sequence length="369" mass="42402">KLRRGSRRIFGGSCQEKSCYGLEKSSGKIKSCSIHDLMRELCMRKAKQEKFLLHVTNGIIAKKSIKNQRRLCVNESDLNCLANIFGSTTRTIIYFPHGTGSTGHLEHFTFLRLLDVVYDHFNFSHSEETVRFPAHVFELFHLKYRAFYFPITGNGRHVEIPSVISNLENLQTLIIPKKSHQPSKAHYLLLHWPVAKSRGGSYFCSRKSANPLGGKRSCMHRKHRENDSKRYEIGTLKKLTLSGWELSCEDMRIVGSLPNLQVLKLKNFALDGDTWETTEGEFSQLKFLLLHYTDLGHWISESSHFPILKCLFLHHCQYLSEIPDGIGDIPTLELIEVKGDNIYLAQSAKQIQEIQREYGNYDLEVLCID</sequence>
<protein>
    <recommendedName>
        <fullName evidence="3">NB-ARC domain-containing protein</fullName>
    </recommendedName>
</protein>
<dbReference type="SUPFAM" id="SSF52047">
    <property type="entry name" value="RNI-like"/>
    <property type="match status" value="1"/>
</dbReference>
<dbReference type="PANTHER" id="PTHR15140:SF37">
    <property type="entry name" value="UBIQUITIN-LIKE DOMAIN-CONTAINING PROTEIN"/>
    <property type="match status" value="1"/>
</dbReference>
<name>A0A022RKU2_ERYGU</name>
<evidence type="ECO:0008006" key="3">
    <source>
        <dbReference type="Google" id="ProtNLM"/>
    </source>
</evidence>
<evidence type="ECO:0000313" key="2">
    <source>
        <dbReference type="Proteomes" id="UP000030748"/>
    </source>
</evidence>